<evidence type="ECO:0000313" key="3">
    <source>
        <dbReference type="Proteomes" id="UP000639859"/>
    </source>
</evidence>
<dbReference type="RefSeq" id="WP_198575350.1">
    <property type="nucleotide sequence ID" value="NZ_JADWOX010000003.1"/>
</dbReference>
<dbReference type="EMBL" id="JADWOX010000003">
    <property type="protein sequence ID" value="MBI1683420.1"/>
    <property type="molecule type" value="Genomic_DNA"/>
</dbReference>
<feature type="chain" id="PRO_5046305625" evidence="1">
    <location>
        <begin position="32"/>
        <end position="254"/>
    </location>
</feature>
<evidence type="ECO:0000256" key="1">
    <source>
        <dbReference type="SAM" id="SignalP"/>
    </source>
</evidence>
<comment type="caution">
    <text evidence="2">The sequence shown here is derived from an EMBL/GenBank/DDBJ whole genome shotgun (WGS) entry which is preliminary data.</text>
</comment>
<accession>A0ABS0SUV3</accession>
<gene>
    <name evidence="2" type="ORF">I4Q42_07065</name>
</gene>
<dbReference type="Proteomes" id="UP000639859">
    <property type="component" value="Unassembled WGS sequence"/>
</dbReference>
<proteinExistence type="predicted"/>
<organism evidence="2 3">
    <name type="scientific">Caulobacter hibisci</name>
    <dbReference type="NCBI Taxonomy" id="2035993"/>
    <lineage>
        <taxon>Bacteria</taxon>
        <taxon>Pseudomonadati</taxon>
        <taxon>Pseudomonadota</taxon>
        <taxon>Alphaproteobacteria</taxon>
        <taxon>Caulobacterales</taxon>
        <taxon>Caulobacteraceae</taxon>
        <taxon>Caulobacter</taxon>
    </lineage>
</organism>
<keyword evidence="3" id="KW-1185">Reference proteome</keyword>
<reference evidence="2 3" key="1">
    <citation type="submission" date="2020-11" db="EMBL/GenBank/DDBJ databases">
        <title>genome sequence of strain KACC 18849.</title>
        <authorList>
            <person name="Gao J."/>
            <person name="Zhang X."/>
        </authorList>
    </citation>
    <scope>NUCLEOTIDE SEQUENCE [LARGE SCALE GENOMIC DNA]</scope>
    <source>
        <strain evidence="2 3">KACC 18849</strain>
    </source>
</reference>
<evidence type="ECO:0000313" key="2">
    <source>
        <dbReference type="EMBL" id="MBI1683420.1"/>
    </source>
</evidence>
<feature type="signal peptide" evidence="1">
    <location>
        <begin position="1"/>
        <end position="31"/>
    </location>
</feature>
<keyword evidence="1" id="KW-0732">Signal</keyword>
<name>A0ABS0SUV3_9CAUL</name>
<protein>
    <submittedName>
        <fullName evidence="2">Uncharacterized protein</fullName>
    </submittedName>
</protein>
<sequence>MTSKTKYGRILAATLTLAPAPWLGGAGSVLADPGIIAPAFSEKTYVITRGAEGSITTGRMSLAGRGLPDPLPATFAWKGEVLEHRPTGLRFPRTHAGCRLAGIAPLDATGYQRGGQVEYDCRPETGLTYVTVVFEGGASSLAKKKPEVFPYVLAQIAAGITTRESKTYTAPCKLVDLTAVSGHVNRGFVGASCGARWATEEGGEQFGTAAYILGRGQTYAAFTSTCAGEKACDARLTKLGPFLDSFDVSTMKGR</sequence>